<keyword evidence="9" id="KW-1185">Reference proteome</keyword>
<protein>
    <submittedName>
        <fullName evidence="8">Beta-fructofuranosidase</fullName>
    </submittedName>
</protein>
<dbReference type="PANTHER" id="PTHR42800:SF2">
    <property type="entry name" value="INVERTASE-RELATED"/>
    <property type="match status" value="1"/>
</dbReference>
<evidence type="ECO:0000256" key="5">
    <source>
        <dbReference type="SAM" id="SignalP"/>
    </source>
</evidence>
<dbReference type="Gene3D" id="2.115.10.20">
    <property type="entry name" value="Glycosyl hydrolase domain, family 43"/>
    <property type="match status" value="1"/>
</dbReference>
<dbReference type="InterPro" id="IPR001362">
    <property type="entry name" value="Glyco_hydro_32"/>
</dbReference>
<dbReference type="Proteomes" id="UP000738349">
    <property type="component" value="Unassembled WGS sequence"/>
</dbReference>
<evidence type="ECO:0000256" key="1">
    <source>
        <dbReference type="ARBA" id="ARBA00009902"/>
    </source>
</evidence>
<keyword evidence="2 4" id="KW-0378">Hydrolase</keyword>
<feature type="domain" description="Glycosyl hydrolase family 32 N-terminal" evidence="6">
    <location>
        <begin position="67"/>
        <end position="364"/>
    </location>
</feature>
<keyword evidence="3 4" id="KW-0326">Glycosidase</keyword>
<accession>A0A9P9I8Z1</accession>
<proteinExistence type="inferred from homology"/>
<dbReference type="InterPro" id="IPR013189">
    <property type="entry name" value="Glyco_hydro_32_C"/>
</dbReference>
<dbReference type="OrthoDB" id="202537at2759"/>
<dbReference type="Pfam" id="PF00251">
    <property type="entry name" value="Glyco_hydro_32N"/>
    <property type="match status" value="1"/>
</dbReference>
<dbReference type="Gene3D" id="2.60.120.560">
    <property type="entry name" value="Exo-inulinase, domain 1"/>
    <property type="match status" value="1"/>
</dbReference>
<dbReference type="SUPFAM" id="SSF49899">
    <property type="entry name" value="Concanavalin A-like lectins/glucanases"/>
    <property type="match status" value="1"/>
</dbReference>
<dbReference type="CDD" id="cd18622">
    <property type="entry name" value="GH32_Inu-like"/>
    <property type="match status" value="1"/>
</dbReference>
<dbReference type="PROSITE" id="PS00609">
    <property type="entry name" value="GLYCOSYL_HYDROL_F32"/>
    <property type="match status" value="1"/>
</dbReference>
<evidence type="ECO:0000256" key="3">
    <source>
        <dbReference type="ARBA" id="ARBA00023295"/>
    </source>
</evidence>
<feature type="chain" id="PRO_5040166710" evidence="5">
    <location>
        <begin position="23"/>
        <end position="577"/>
    </location>
</feature>
<dbReference type="SMART" id="SM00640">
    <property type="entry name" value="Glyco_32"/>
    <property type="match status" value="1"/>
</dbReference>
<dbReference type="InterPro" id="IPR013148">
    <property type="entry name" value="Glyco_hydro_32_N"/>
</dbReference>
<evidence type="ECO:0000256" key="2">
    <source>
        <dbReference type="ARBA" id="ARBA00022801"/>
    </source>
</evidence>
<dbReference type="GO" id="GO:0005987">
    <property type="term" value="P:sucrose catabolic process"/>
    <property type="evidence" value="ECO:0007669"/>
    <property type="project" value="TreeGrafter"/>
</dbReference>
<dbReference type="SUPFAM" id="SSF75005">
    <property type="entry name" value="Arabinanase/levansucrase/invertase"/>
    <property type="match status" value="1"/>
</dbReference>
<gene>
    <name evidence="8" type="ORF">EDB81DRAFT_849076</name>
</gene>
<dbReference type="EMBL" id="JAGMUV010000043">
    <property type="protein sequence ID" value="KAH7110915.1"/>
    <property type="molecule type" value="Genomic_DNA"/>
</dbReference>
<feature type="domain" description="Glycosyl hydrolase family 32 C-terminal" evidence="7">
    <location>
        <begin position="483"/>
        <end position="524"/>
    </location>
</feature>
<name>A0A9P9I8Z1_9HYPO</name>
<evidence type="ECO:0000256" key="4">
    <source>
        <dbReference type="RuleBase" id="RU362110"/>
    </source>
</evidence>
<dbReference type="InterPro" id="IPR023296">
    <property type="entry name" value="Glyco_hydro_beta-prop_sf"/>
</dbReference>
<feature type="signal peptide" evidence="5">
    <location>
        <begin position="1"/>
        <end position="22"/>
    </location>
</feature>
<comment type="similarity">
    <text evidence="1 4">Belongs to the glycosyl hydrolase 32 family.</text>
</comment>
<organism evidence="8 9">
    <name type="scientific">Dactylonectria macrodidyma</name>
    <dbReference type="NCBI Taxonomy" id="307937"/>
    <lineage>
        <taxon>Eukaryota</taxon>
        <taxon>Fungi</taxon>
        <taxon>Dikarya</taxon>
        <taxon>Ascomycota</taxon>
        <taxon>Pezizomycotina</taxon>
        <taxon>Sordariomycetes</taxon>
        <taxon>Hypocreomycetidae</taxon>
        <taxon>Hypocreales</taxon>
        <taxon>Nectriaceae</taxon>
        <taxon>Dactylonectria</taxon>
    </lineage>
</organism>
<dbReference type="AlphaFoldDB" id="A0A9P9I8Z1"/>
<dbReference type="InterPro" id="IPR013320">
    <property type="entry name" value="ConA-like_dom_sf"/>
</dbReference>
<sequence>MVGSVLGMTAVGVLQLAGLCLADNSAATASTSSPVPTDITGPYIGPNVTAGRPIVGDYGGQYRPQIHFSPPQHFMNDPNGMFRDDNGTWHLYYQYNPTAIVAGNQHWGHATSRDLYHWVNQPIALFPPKENFFIFSGSVVIDRNNTSGFFPNQTNGVVAIYTLAEQGADGSPRPQTQSIAYSYDNGYSFVTYEGNPVIPSNSSQFRDPKVVWYDDHWVMAVAYPYDFEIGIFTSPNLIDWTPASNFSHHGLLGLQWECPNLVKMPHVDENGDKQDDMWLMAISINPGAPLGGSITQYHPGTFNGTHFEAVDSAARIADFGKDNYAGQFFYGTPRTRTPSSWPGPPIGKGWRSAMTLPRRTYLTKVGRVGWKLVSTPYDLSPVWGDVLASNDSLTNSTLTVDFSDVSSNAIYWEANVTGIPESGISGLATMNFTFTSPLTGEYLRGGINFGGDTPVFLDRGGARGFSDIYFMDKFSTNSLLSGASWNMNGVIDRSMLELFLNDGVDSATTIFFTSQPLTLMIFSTSNLPNGMQVSFRVNSLRSAWAAMESEDDGLVHGNQSTKDTGAQNMRRMLGSGM</sequence>
<keyword evidence="5" id="KW-0732">Signal</keyword>
<dbReference type="GO" id="GO:0004575">
    <property type="term" value="F:sucrose alpha-glucosidase activity"/>
    <property type="evidence" value="ECO:0007669"/>
    <property type="project" value="TreeGrafter"/>
</dbReference>
<reference evidence="8" key="1">
    <citation type="journal article" date="2021" name="Nat. Commun.">
        <title>Genetic determinants of endophytism in the Arabidopsis root mycobiome.</title>
        <authorList>
            <person name="Mesny F."/>
            <person name="Miyauchi S."/>
            <person name="Thiergart T."/>
            <person name="Pickel B."/>
            <person name="Atanasova L."/>
            <person name="Karlsson M."/>
            <person name="Huettel B."/>
            <person name="Barry K.W."/>
            <person name="Haridas S."/>
            <person name="Chen C."/>
            <person name="Bauer D."/>
            <person name="Andreopoulos W."/>
            <person name="Pangilinan J."/>
            <person name="LaButti K."/>
            <person name="Riley R."/>
            <person name="Lipzen A."/>
            <person name="Clum A."/>
            <person name="Drula E."/>
            <person name="Henrissat B."/>
            <person name="Kohler A."/>
            <person name="Grigoriev I.V."/>
            <person name="Martin F.M."/>
            <person name="Hacquard S."/>
        </authorList>
    </citation>
    <scope>NUCLEOTIDE SEQUENCE</scope>
    <source>
        <strain evidence="8">MPI-CAGE-AT-0147</strain>
    </source>
</reference>
<dbReference type="Pfam" id="PF08244">
    <property type="entry name" value="Glyco_hydro_32C"/>
    <property type="match status" value="1"/>
</dbReference>
<comment type="caution">
    <text evidence="8">The sequence shown here is derived from an EMBL/GenBank/DDBJ whole genome shotgun (WGS) entry which is preliminary data.</text>
</comment>
<evidence type="ECO:0000259" key="6">
    <source>
        <dbReference type="Pfam" id="PF00251"/>
    </source>
</evidence>
<evidence type="ECO:0000313" key="9">
    <source>
        <dbReference type="Proteomes" id="UP000738349"/>
    </source>
</evidence>
<evidence type="ECO:0000313" key="8">
    <source>
        <dbReference type="EMBL" id="KAH7110915.1"/>
    </source>
</evidence>
<evidence type="ECO:0000259" key="7">
    <source>
        <dbReference type="Pfam" id="PF08244"/>
    </source>
</evidence>
<dbReference type="PANTHER" id="PTHR42800">
    <property type="entry name" value="EXOINULINASE INUD (AFU_ORTHOLOGUE AFUA_5G00480)"/>
    <property type="match status" value="1"/>
</dbReference>
<dbReference type="GO" id="GO:0000324">
    <property type="term" value="C:fungal-type vacuole"/>
    <property type="evidence" value="ECO:0007669"/>
    <property type="project" value="TreeGrafter"/>
</dbReference>
<dbReference type="InterPro" id="IPR018053">
    <property type="entry name" value="Glyco_hydro_32_AS"/>
</dbReference>